<feature type="domain" description="N-acetyltransferase" evidence="1">
    <location>
        <begin position="28"/>
        <end position="183"/>
    </location>
</feature>
<dbReference type="InterPro" id="IPR051908">
    <property type="entry name" value="Ribosomal_N-acetyltransferase"/>
</dbReference>
<dbReference type="AlphaFoldDB" id="A0A7W9EWT3"/>
<dbReference type="SUPFAM" id="SSF55729">
    <property type="entry name" value="Acyl-CoA N-acyltransferases (Nat)"/>
    <property type="match status" value="1"/>
</dbReference>
<gene>
    <name evidence="2" type="ORF">FHS72_000528</name>
</gene>
<dbReference type="PROSITE" id="PS51186">
    <property type="entry name" value="GNAT"/>
    <property type="match status" value="1"/>
</dbReference>
<name>A0A7W9EWT3_9RHOB</name>
<dbReference type="GO" id="GO:0008999">
    <property type="term" value="F:protein-N-terminal-alanine acetyltransferase activity"/>
    <property type="evidence" value="ECO:0007669"/>
    <property type="project" value="TreeGrafter"/>
</dbReference>
<sequence>MSRSLGPVVENWTPAARPYDLTLRGTWASLRMMDAGRDAAGLWDVFKDAPWVWDYLYGVAPSDEAAFTEIMQANASRTSQPCYTISAADDAAPLGYACFWTVVPEMGCVEIGNVNLSPALQQTPIATEAFFLMIDWAISNGYRRVEWKCNALNMPSRKAAQRLGFSYEGVFRKHVVVKGHNRDTAWFALTDDDWPALRSAFVTWLHADNFDADGQQRTSLAQLTQPHLVQSDPIT</sequence>
<dbReference type="PANTHER" id="PTHR43441:SF2">
    <property type="entry name" value="FAMILY ACETYLTRANSFERASE, PUTATIVE (AFU_ORTHOLOGUE AFUA_7G00850)-RELATED"/>
    <property type="match status" value="1"/>
</dbReference>
<evidence type="ECO:0000313" key="2">
    <source>
        <dbReference type="EMBL" id="MBB5720924.1"/>
    </source>
</evidence>
<keyword evidence="2" id="KW-0808">Transferase</keyword>
<dbReference type="CDD" id="cd04301">
    <property type="entry name" value="NAT_SF"/>
    <property type="match status" value="1"/>
</dbReference>
<accession>A0A7W9EWT3</accession>
<organism evidence="2 3">
    <name type="scientific">Yoonia ponticola</name>
    <dbReference type="NCBI Taxonomy" id="1524255"/>
    <lineage>
        <taxon>Bacteria</taxon>
        <taxon>Pseudomonadati</taxon>
        <taxon>Pseudomonadota</taxon>
        <taxon>Alphaproteobacteria</taxon>
        <taxon>Rhodobacterales</taxon>
        <taxon>Paracoccaceae</taxon>
        <taxon>Yoonia</taxon>
    </lineage>
</organism>
<dbReference type="InterPro" id="IPR000182">
    <property type="entry name" value="GNAT_dom"/>
</dbReference>
<keyword evidence="3" id="KW-1185">Reference proteome</keyword>
<dbReference type="InterPro" id="IPR016181">
    <property type="entry name" value="Acyl_CoA_acyltransferase"/>
</dbReference>
<reference evidence="2 3" key="1">
    <citation type="submission" date="2020-08" db="EMBL/GenBank/DDBJ databases">
        <title>Genomic Encyclopedia of Type Strains, Phase IV (KMG-IV): sequencing the most valuable type-strain genomes for metagenomic binning, comparative biology and taxonomic classification.</title>
        <authorList>
            <person name="Goeker M."/>
        </authorList>
    </citation>
    <scope>NUCLEOTIDE SEQUENCE [LARGE SCALE GENOMIC DNA]</scope>
    <source>
        <strain evidence="2 3">DSM 101064</strain>
    </source>
</reference>
<dbReference type="PANTHER" id="PTHR43441">
    <property type="entry name" value="RIBOSOMAL-PROTEIN-SERINE ACETYLTRANSFERASE"/>
    <property type="match status" value="1"/>
</dbReference>
<dbReference type="RefSeq" id="WP_183525083.1">
    <property type="nucleotide sequence ID" value="NZ_JACIJM010000001.1"/>
</dbReference>
<dbReference type="Proteomes" id="UP000535415">
    <property type="component" value="Unassembled WGS sequence"/>
</dbReference>
<dbReference type="EMBL" id="JACIJM010000001">
    <property type="protein sequence ID" value="MBB5720924.1"/>
    <property type="molecule type" value="Genomic_DNA"/>
</dbReference>
<dbReference type="Gene3D" id="3.40.630.30">
    <property type="match status" value="1"/>
</dbReference>
<protein>
    <submittedName>
        <fullName evidence="2">RimJ/RimL family protein N-acetyltransferase</fullName>
    </submittedName>
</protein>
<evidence type="ECO:0000313" key="3">
    <source>
        <dbReference type="Proteomes" id="UP000535415"/>
    </source>
</evidence>
<evidence type="ECO:0000259" key="1">
    <source>
        <dbReference type="PROSITE" id="PS51186"/>
    </source>
</evidence>
<comment type="caution">
    <text evidence="2">The sequence shown here is derived from an EMBL/GenBank/DDBJ whole genome shotgun (WGS) entry which is preliminary data.</text>
</comment>
<dbReference type="GO" id="GO:1990189">
    <property type="term" value="F:protein N-terminal-serine acetyltransferase activity"/>
    <property type="evidence" value="ECO:0007669"/>
    <property type="project" value="TreeGrafter"/>
</dbReference>
<proteinExistence type="predicted"/>
<dbReference type="Pfam" id="PF13302">
    <property type="entry name" value="Acetyltransf_3"/>
    <property type="match status" value="1"/>
</dbReference>